<dbReference type="PANTHER" id="PTHR11228:SF7">
    <property type="entry name" value="PQQA PEPTIDE CYCLASE"/>
    <property type="match status" value="1"/>
</dbReference>
<dbReference type="RefSeq" id="WP_038639599.1">
    <property type="nucleotide sequence ID" value="NZ_CP009888.1"/>
</dbReference>
<keyword evidence="2" id="KW-0004">4Fe-4S</keyword>
<dbReference type="EMBL" id="CP009888">
    <property type="protein sequence ID" value="AIY64608.1"/>
    <property type="molecule type" value="Genomic_DNA"/>
</dbReference>
<dbReference type="InterPro" id="IPR050377">
    <property type="entry name" value="Radical_SAM_PqqE_MftC-like"/>
</dbReference>
<keyword evidence="7" id="KW-0411">Iron-sulfur</keyword>
<feature type="domain" description="4Fe4S-binding SPASM" evidence="9">
    <location>
        <begin position="366"/>
        <end position="432"/>
    </location>
</feature>
<dbReference type="InterPro" id="IPR007197">
    <property type="entry name" value="rSAM"/>
</dbReference>
<proteinExistence type="predicted"/>
<feature type="domain" description="Radical SAM core" evidence="8">
    <location>
        <begin position="159"/>
        <end position="310"/>
    </location>
</feature>
<gene>
    <name evidence="10" type="ORF">OM33_05185</name>
</gene>
<reference evidence="10 11" key="1">
    <citation type="submission" date="2014-11" db="EMBL/GenBank/DDBJ databases">
        <title>Complete Genome Sequence of Pseudoalteromonas sp. Strain OCN003 Isolated from Kaneohe Bay, Oahu, Hawaii.</title>
        <authorList>
            <person name="Beurmann S."/>
            <person name="Videau P."/>
            <person name="Ushijima B."/>
            <person name="Smith A.M."/>
            <person name="Aeby G.S."/>
            <person name="Callahan S.M."/>
            <person name="Belcaid M."/>
        </authorList>
    </citation>
    <scope>NUCLEOTIDE SEQUENCE [LARGE SCALE GENOMIC DNA]</scope>
    <source>
        <strain evidence="10 11">OCN003</strain>
    </source>
</reference>
<keyword evidence="5" id="KW-0560">Oxidoreductase</keyword>
<dbReference type="AlphaFoldDB" id="A0A0A7EDL9"/>
<dbReference type="HOGENOM" id="CLU_631451_0_0_6"/>
<dbReference type="Pfam" id="PF04055">
    <property type="entry name" value="Radical_SAM"/>
    <property type="match status" value="1"/>
</dbReference>
<evidence type="ECO:0000256" key="4">
    <source>
        <dbReference type="ARBA" id="ARBA00022723"/>
    </source>
</evidence>
<dbReference type="CDD" id="cd01335">
    <property type="entry name" value="Radical_SAM"/>
    <property type="match status" value="1"/>
</dbReference>
<evidence type="ECO:0000256" key="5">
    <source>
        <dbReference type="ARBA" id="ARBA00023002"/>
    </source>
</evidence>
<keyword evidence="3" id="KW-0949">S-adenosyl-L-methionine</keyword>
<evidence type="ECO:0000256" key="7">
    <source>
        <dbReference type="ARBA" id="ARBA00023014"/>
    </source>
</evidence>
<keyword evidence="11" id="KW-1185">Reference proteome</keyword>
<keyword evidence="4" id="KW-0479">Metal-binding</keyword>
<evidence type="ECO:0000256" key="3">
    <source>
        <dbReference type="ARBA" id="ARBA00022691"/>
    </source>
</evidence>
<dbReference type="InterPro" id="IPR023885">
    <property type="entry name" value="4Fe4S-binding_SPASM_dom"/>
</dbReference>
<evidence type="ECO:0000256" key="2">
    <source>
        <dbReference type="ARBA" id="ARBA00022485"/>
    </source>
</evidence>
<protein>
    <recommendedName>
        <fullName evidence="12">Radical SAM protein</fullName>
    </recommendedName>
</protein>
<dbReference type="OrthoDB" id="9810775at2"/>
<dbReference type="SFLD" id="SFLDG01387">
    <property type="entry name" value="BtrN-like_SPASM_domain_contain"/>
    <property type="match status" value="1"/>
</dbReference>
<dbReference type="STRING" id="1348114.OM33_05185"/>
<evidence type="ECO:0000256" key="1">
    <source>
        <dbReference type="ARBA" id="ARBA00001966"/>
    </source>
</evidence>
<name>A0A0A7EDL9_9GAMM</name>
<dbReference type="eggNOG" id="COG0535">
    <property type="taxonomic scope" value="Bacteria"/>
</dbReference>
<evidence type="ECO:0000256" key="6">
    <source>
        <dbReference type="ARBA" id="ARBA00023004"/>
    </source>
</evidence>
<organism evidence="10 11">
    <name type="scientific">Pseudoalteromonas piratica</name>
    <dbReference type="NCBI Taxonomy" id="1348114"/>
    <lineage>
        <taxon>Bacteria</taxon>
        <taxon>Pseudomonadati</taxon>
        <taxon>Pseudomonadota</taxon>
        <taxon>Gammaproteobacteria</taxon>
        <taxon>Alteromonadales</taxon>
        <taxon>Pseudoalteromonadaceae</taxon>
        <taxon>Pseudoalteromonas</taxon>
    </lineage>
</organism>
<dbReference type="InterPro" id="IPR058240">
    <property type="entry name" value="rSAM_sf"/>
</dbReference>
<dbReference type="InterPro" id="IPR013785">
    <property type="entry name" value="Aldolase_TIM"/>
</dbReference>
<sequence length="434" mass="49324">MTANSIEIVSPISKHQQQLISLTCNELNPIKTSDSITTLKVCLENKSEATLYNSSISKAFLSYKIIEDNFVTEGLRTPISQDIPSNSKLEAEISINLTNLHDKAQVQLCIVQEKIAWLNHIHAPLVTIKLNPAKVSESAPLARNRPKLSKRPPMIFNFELTNKCPFSCIMCARTNNMTRPEGLMSFELFRKIIDQLDSHSVDKTKPMWLHGFGESLVHPEFDVFMKYASQKGFNVGLSINPLLLTKKIANRLLLSQPQHLYIAIDGHDNESFEKIRGIKNAYDKSVERLENFISLKNDISPNTKIDIVMIDFDLNHNSISSMKEKWESIDKRVNFIAKAFTTWDGNASDVMALKKNRRVKSKSITCIEPWKDMTVNWDGKVTPCCFDYNKKYILGDLNTQSLSEIWNGPSMQALRAEMISDKVTNPLCKNCEHL</sequence>
<dbReference type="Pfam" id="PF13186">
    <property type="entry name" value="SPASM"/>
    <property type="match status" value="1"/>
</dbReference>
<evidence type="ECO:0000313" key="11">
    <source>
        <dbReference type="Proteomes" id="UP000030341"/>
    </source>
</evidence>
<dbReference type="InterPro" id="IPR034391">
    <property type="entry name" value="AdoMet-like_SPASM_containing"/>
</dbReference>
<dbReference type="Proteomes" id="UP000030341">
    <property type="component" value="Chromosome 1"/>
</dbReference>
<dbReference type="PANTHER" id="PTHR11228">
    <property type="entry name" value="RADICAL SAM DOMAIN PROTEIN"/>
    <property type="match status" value="1"/>
</dbReference>
<evidence type="ECO:0000259" key="9">
    <source>
        <dbReference type="Pfam" id="PF13186"/>
    </source>
</evidence>
<comment type="cofactor">
    <cofactor evidence="1">
        <name>[4Fe-4S] cluster</name>
        <dbReference type="ChEBI" id="CHEBI:49883"/>
    </cofactor>
</comment>
<dbReference type="GO" id="GO:0016491">
    <property type="term" value="F:oxidoreductase activity"/>
    <property type="evidence" value="ECO:0007669"/>
    <property type="project" value="UniProtKB-KW"/>
</dbReference>
<accession>A0A0A7EDL9</accession>
<dbReference type="GO" id="GO:0046872">
    <property type="term" value="F:metal ion binding"/>
    <property type="evidence" value="ECO:0007669"/>
    <property type="project" value="UniProtKB-KW"/>
</dbReference>
<dbReference type="Gene3D" id="3.20.20.70">
    <property type="entry name" value="Aldolase class I"/>
    <property type="match status" value="1"/>
</dbReference>
<evidence type="ECO:0000313" key="10">
    <source>
        <dbReference type="EMBL" id="AIY64608.1"/>
    </source>
</evidence>
<dbReference type="CDD" id="cd21109">
    <property type="entry name" value="SPASM"/>
    <property type="match status" value="1"/>
</dbReference>
<dbReference type="GO" id="GO:0051539">
    <property type="term" value="F:4 iron, 4 sulfur cluster binding"/>
    <property type="evidence" value="ECO:0007669"/>
    <property type="project" value="UniProtKB-KW"/>
</dbReference>
<dbReference type="SUPFAM" id="SSF102114">
    <property type="entry name" value="Radical SAM enzymes"/>
    <property type="match status" value="1"/>
</dbReference>
<dbReference type="SFLD" id="SFLDS00029">
    <property type="entry name" value="Radical_SAM"/>
    <property type="match status" value="1"/>
</dbReference>
<keyword evidence="6" id="KW-0408">Iron</keyword>
<evidence type="ECO:0008006" key="12">
    <source>
        <dbReference type="Google" id="ProtNLM"/>
    </source>
</evidence>
<dbReference type="KEGG" id="pseo:OM33_05185"/>
<dbReference type="PROSITE" id="PS01305">
    <property type="entry name" value="MOAA_NIFB_PQQE"/>
    <property type="match status" value="1"/>
</dbReference>
<dbReference type="SFLD" id="SFLDG01067">
    <property type="entry name" value="SPASM/twitch_domain_containing"/>
    <property type="match status" value="1"/>
</dbReference>
<evidence type="ECO:0000259" key="8">
    <source>
        <dbReference type="Pfam" id="PF04055"/>
    </source>
</evidence>
<dbReference type="InterPro" id="IPR000385">
    <property type="entry name" value="MoaA_NifB_PqqE_Fe-S-bd_CS"/>
</dbReference>